<dbReference type="InterPro" id="IPR000468">
    <property type="entry name" value="Barstar"/>
</dbReference>
<comment type="caution">
    <text evidence="3">The sequence shown here is derived from an EMBL/GenBank/DDBJ whole genome shotgun (WGS) entry which is preliminary data.</text>
</comment>
<evidence type="ECO:0000313" key="4">
    <source>
        <dbReference type="Proteomes" id="UP001150259"/>
    </source>
</evidence>
<dbReference type="Gene3D" id="3.30.370.10">
    <property type="entry name" value="Barstar-like"/>
    <property type="match status" value="1"/>
</dbReference>
<evidence type="ECO:0000313" key="3">
    <source>
        <dbReference type="EMBL" id="MDC5698153.1"/>
    </source>
</evidence>
<feature type="domain" description="Barstar (barnase inhibitor)" evidence="2">
    <location>
        <begin position="32"/>
        <end position="110"/>
    </location>
</feature>
<protein>
    <submittedName>
        <fullName evidence="3">Barstar family protein</fullName>
    </submittedName>
</protein>
<evidence type="ECO:0000259" key="2">
    <source>
        <dbReference type="Pfam" id="PF01337"/>
    </source>
</evidence>
<accession>A0ABT5GIS7</accession>
<organism evidence="3 4">
    <name type="scientific">Intrasporangium calvum</name>
    <dbReference type="NCBI Taxonomy" id="53358"/>
    <lineage>
        <taxon>Bacteria</taxon>
        <taxon>Bacillati</taxon>
        <taxon>Actinomycetota</taxon>
        <taxon>Actinomycetes</taxon>
        <taxon>Micrococcales</taxon>
        <taxon>Intrasporangiaceae</taxon>
        <taxon>Intrasporangium</taxon>
    </lineage>
</organism>
<gene>
    <name evidence="3" type="ORF">OO014_12870</name>
</gene>
<dbReference type="Pfam" id="PF01337">
    <property type="entry name" value="Barstar"/>
    <property type="match status" value="1"/>
</dbReference>
<dbReference type="EMBL" id="JAPFQL010000055">
    <property type="protein sequence ID" value="MDC5698153.1"/>
    <property type="molecule type" value="Genomic_DNA"/>
</dbReference>
<dbReference type="RefSeq" id="WP_272462727.1">
    <property type="nucleotide sequence ID" value="NZ_JAPFQL010000055.1"/>
</dbReference>
<dbReference type="SUPFAM" id="SSF52038">
    <property type="entry name" value="Barstar-related"/>
    <property type="match status" value="1"/>
</dbReference>
<sequence length="115" mass="13079">MTTFLGRYDEVDDHIISLVAHGADVRVVRAGRDKISVLDGFASALDLPTWFGRNWDALLDALRELSTDERRRLELVWDQTHELREAAPETYATVIDILEQVADERDDLGVTVVDR</sequence>
<name>A0ABT5GIS7_9MICO</name>
<keyword evidence="4" id="KW-1185">Reference proteome</keyword>
<evidence type="ECO:0000256" key="1">
    <source>
        <dbReference type="ARBA" id="ARBA00006845"/>
    </source>
</evidence>
<comment type="similarity">
    <text evidence="1">Belongs to the barstar family.</text>
</comment>
<reference evidence="3 4" key="1">
    <citation type="submission" date="2022-11" db="EMBL/GenBank/DDBJ databases">
        <title>Anaerobic phenanthrene biodegradation by a DNRA strain PheN6.</title>
        <authorList>
            <person name="Zhang Z."/>
        </authorList>
    </citation>
    <scope>NUCLEOTIDE SEQUENCE [LARGE SCALE GENOMIC DNA]</scope>
    <source>
        <strain evidence="3 4">PheN6</strain>
    </source>
</reference>
<proteinExistence type="inferred from homology"/>
<dbReference type="InterPro" id="IPR035905">
    <property type="entry name" value="Barstar-like_sf"/>
</dbReference>
<dbReference type="Proteomes" id="UP001150259">
    <property type="component" value="Unassembled WGS sequence"/>
</dbReference>